<reference evidence="3" key="1">
    <citation type="journal article" date="2019" name="Int. J. Syst. Evol. Microbiol.">
        <title>The Global Catalogue of Microorganisms (GCM) 10K type strain sequencing project: providing services to taxonomists for standard genome sequencing and annotation.</title>
        <authorList>
            <consortium name="The Broad Institute Genomics Platform"/>
            <consortium name="The Broad Institute Genome Sequencing Center for Infectious Disease"/>
            <person name="Wu L."/>
            <person name="Ma J."/>
        </authorList>
    </citation>
    <scope>NUCLEOTIDE SEQUENCE [LARGE SCALE GENOMIC DNA]</scope>
    <source>
        <strain evidence="3">CCTCC AB 2017081</strain>
    </source>
</reference>
<evidence type="ECO:0000313" key="2">
    <source>
        <dbReference type="EMBL" id="MFC3832947.1"/>
    </source>
</evidence>
<feature type="domain" description="Fido" evidence="1">
    <location>
        <begin position="17"/>
        <end position="134"/>
    </location>
</feature>
<dbReference type="RefSeq" id="WP_322474836.1">
    <property type="nucleotide sequence ID" value="NZ_JBHRZG010000009.1"/>
</dbReference>
<protein>
    <submittedName>
        <fullName evidence="2">Type II toxin-antitoxin system death-on-curing family toxin</fullName>
    </submittedName>
</protein>
<dbReference type="PANTHER" id="PTHR39426:SF1">
    <property type="entry name" value="HOMOLOGY TO DEATH-ON-CURING PROTEIN OF PHAGE P1"/>
    <property type="match status" value="1"/>
</dbReference>
<evidence type="ECO:0000259" key="1">
    <source>
        <dbReference type="PROSITE" id="PS51459"/>
    </source>
</evidence>
<proteinExistence type="predicted"/>
<dbReference type="PANTHER" id="PTHR39426">
    <property type="entry name" value="HOMOLOGY TO DEATH-ON-CURING PROTEIN OF PHAGE P1"/>
    <property type="match status" value="1"/>
</dbReference>
<name>A0ABV7Z676_9DEIO</name>
<dbReference type="SUPFAM" id="SSF140931">
    <property type="entry name" value="Fic-like"/>
    <property type="match status" value="1"/>
</dbReference>
<comment type="caution">
    <text evidence="2">The sequence shown here is derived from an EMBL/GenBank/DDBJ whole genome shotgun (WGS) entry which is preliminary data.</text>
</comment>
<evidence type="ECO:0000313" key="3">
    <source>
        <dbReference type="Proteomes" id="UP001595803"/>
    </source>
</evidence>
<dbReference type="EMBL" id="JBHRZG010000009">
    <property type="protein sequence ID" value="MFC3832947.1"/>
    <property type="molecule type" value="Genomic_DNA"/>
</dbReference>
<sequence>MLKVAWYNYRQRGRLFPTPLFVFELHDGILEEHGGPPGFTDWGQVNSALAAPIRAFDLQETYPTFFSKVAALGYLITQNHGFSDANKRVTLLTMETTLVWNGEYPGWSQETKVMMMKLLSAGYLTIDGLRFALLAACGYDVDQYHDLHHH</sequence>
<dbReference type="PROSITE" id="PS51459">
    <property type="entry name" value="FIDO"/>
    <property type="match status" value="1"/>
</dbReference>
<dbReference type="Gene3D" id="1.20.120.1870">
    <property type="entry name" value="Fic/DOC protein, Fido domain"/>
    <property type="match status" value="1"/>
</dbReference>
<accession>A0ABV7Z676</accession>
<keyword evidence="3" id="KW-1185">Reference proteome</keyword>
<dbReference type="Pfam" id="PF02661">
    <property type="entry name" value="Fic"/>
    <property type="match status" value="1"/>
</dbReference>
<dbReference type="InterPro" id="IPR003812">
    <property type="entry name" value="Fido"/>
</dbReference>
<dbReference type="Proteomes" id="UP001595803">
    <property type="component" value="Unassembled WGS sequence"/>
</dbReference>
<dbReference type="InterPro" id="IPR006440">
    <property type="entry name" value="Doc"/>
</dbReference>
<dbReference type="InterPro" id="IPR053737">
    <property type="entry name" value="Type_II_TA_Toxin"/>
</dbReference>
<dbReference type="InterPro" id="IPR036597">
    <property type="entry name" value="Fido-like_dom_sf"/>
</dbReference>
<gene>
    <name evidence="2" type="ORF">ACFOSB_08775</name>
</gene>
<organism evidence="2 3">
    <name type="scientific">Deinococcus rufus</name>
    <dbReference type="NCBI Taxonomy" id="2136097"/>
    <lineage>
        <taxon>Bacteria</taxon>
        <taxon>Thermotogati</taxon>
        <taxon>Deinococcota</taxon>
        <taxon>Deinococci</taxon>
        <taxon>Deinococcales</taxon>
        <taxon>Deinococcaceae</taxon>
        <taxon>Deinococcus</taxon>
    </lineage>
</organism>